<reference evidence="3 4" key="1">
    <citation type="journal article" date="2018" name="Sci. Rep.">
        <title>Genome sequence of the cauliflower mushroom Sparassis crispa (Hanabiratake) and its association with beneficial usage.</title>
        <authorList>
            <person name="Kiyama R."/>
            <person name="Furutani Y."/>
            <person name="Kawaguchi K."/>
            <person name="Nakanishi T."/>
        </authorList>
    </citation>
    <scope>NUCLEOTIDE SEQUENCE [LARGE SCALE GENOMIC DNA]</scope>
</reference>
<dbReference type="GO" id="GO:0005829">
    <property type="term" value="C:cytosol"/>
    <property type="evidence" value="ECO:0007669"/>
    <property type="project" value="UniProtKB-ARBA"/>
</dbReference>
<dbReference type="EMBL" id="BFAD01000004">
    <property type="protein sequence ID" value="GBE82921.1"/>
    <property type="molecule type" value="Genomic_DNA"/>
</dbReference>
<dbReference type="Pfam" id="PF00248">
    <property type="entry name" value="Aldo_ket_red"/>
    <property type="match status" value="1"/>
</dbReference>
<dbReference type="InterPro" id="IPR036812">
    <property type="entry name" value="NAD(P)_OxRdtase_dom_sf"/>
</dbReference>
<dbReference type="PANTHER" id="PTHR43364:SF4">
    <property type="entry name" value="NAD(P)-LINKED OXIDOREDUCTASE SUPERFAMILY PROTEIN"/>
    <property type="match status" value="1"/>
</dbReference>
<dbReference type="FunFam" id="3.20.20.100:FF:000004">
    <property type="entry name" value="Oxidoreductase, aldo/keto reductase"/>
    <property type="match status" value="1"/>
</dbReference>
<keyword evidence="4" id="KW-1185">Reference proteome</keyword>
<dbReference type="AlphaFoldDB" id="A0A401GL71"/>
<dbReference type="CDD" id="cd19079">
    <property type="entry name" value="AKR_EcYajO-like"/>
    <property type="match status" value="1"/>
</dbReference>
<dbReference type="Gene3D" id="3.20.20.100">
    <property type="entry name" value="NADP-dependent oxidoreductase domain"/>
    <property type="match status" value="1"/>
</dbReference>
<evidence type="ECO:0000313" key="3">
    <source>
        <dbReference type="EMBL" id="GBE82921.1"/>
    </source>
</evidence>
<evidence type="ECO:0000313" key="4">
    <source>
        <dbReference type="Proteomes" id="UP000287166"/>
    </source>
</evidence>
<comment type="caution">
    <text evidence="3">The sequence shown here is derived from an EMBL/GenBank/DDBJ whole genome shotgun (WGS) entry which is preliminary data.</text>
</comment>
<dbReference type="InterPro" id="IPR050523">
    <property type="entry name" value="AKR_Detox_Biosynth"/>
</dbReference>
<dbReference type="Proteomes" id="UP000287166">
    <property type="component" value="Unassembled WGS sequence"/>
</dbReference>
<dbReference type="GeneID" id="38779838"/>
<dbReference type="FunCoup" id="A0A401GL71">
    <property type="interactions" value="29"/>
</dbReference>
<keyword evidence="1" id="KW-0560">Oxidoreductase</keyword>
<evidence type="ECO:0000259" key="2">
    <source>
        <dbReference type="Pfam" id="PF00248"/>
    </source>
</evidence>
<dbReference type="STRING" id="139825.A0A401GL71"/>
<proteinExistence type="predicted"/>
<dbReference type="SUPFAM" id="SSF51430">
    <property type="entry name" value="NAD(P)-linked oxidoreductase"/>
    <property type="match status" value="1"/>
</dbReference>
<dbReference type="PANTHER" id="PTHR43364">
    <property type="entry name" value="NADH-SPECIFIC METHYLGLYOXAL REDUCTASE-RELATED"/>
    <property type="match status" value="1"/>
</dbReference>
<gene>
    <name evidence="3" type="ORF">SCP_0413080</name>
</gene>
<dbReference type="OrthoDB" id="48988at2759"/>
<protein>
    <submittedName>
        <fullName evidence="3">Versiconal hemiacetal acetate reductase</fullName>
    </submittedName>
</protein>
<dbReference type="InterPro" id="IPR023210">
    <property type="entry name" value="NADP_OxRdtase_dom"/>
</dbReference>
<accession>A0A401GL71</accession>
<dbReference type="RefSeq" id="XP_027613834.1">
    <property type="nucleotide sequence ID" value="XM_027758033.1"/>
</dbReference>
<evidence type="ECO:0000256" key="1">
    <source>
        <dbReference type="ARBA" id="ARBA00023002"/>
    </source>
</evidence>
<sequence length="348" mass="39246">MSTPENKKIPYVRLGNSGLKVSKIILGCMQYGSPDWQKWVLGEEEAIKHIKYAYEAGIQTFDTADMYSNGLSEIILGKAIKQLKLPRAEIVVMTKLFNPIIPGQWGANVRISGKSPEDFGLVNQHGLSRKHIFESVKGSLERLQLDYVDVYQCHRFDYNTPIEETMQALHDIVKAGYVRYIGMSSCYAYQLHAMQNYAIKNNLTPFISMQNHYSLMYREEEREMFPTLKMFGVGSIPWSPLGRGLLTRPLGEQSTRGSTDWFIPNYKGTGTPEIVKRVEEVAKQKGVSMAQIAIAWVISRPGVSAPIVGMTSLDNLKDIIGGVYVSLTPEELKYLEEPYQPQTILGHV</sequence>
<organism evidence="3 4">
    <name type="scientific">Sparassis crispa</name>
    <dbReference type="NCBI Taxonomy" id="139825"/>
    <lineage>
        <taxon>Eukaryota</taxon>
        <taxon>Fungi</taxon>
        <taxon>Dikarya</taxon>
        <taxon>Basidiomycota</taxon>
        <taxon>Agaricomycotina</taxon>
        <taxon>Agaricomycetes</taxon>
        <taxon>Polyporales</taxon>
        <taxon>Sparassidaceae</taxon>
        <taxon>Sparassis</taxon>
    </lineage>
</organism>
<name>A0A401GL71_9APHY</name>
<feature type="domain" description="NADP-dependent oxidoreductase" evidence="2">
    <location>
        <begin position="23"/>
        <end position="337"/>
    </location>
</feature>
<dbReference type="GO" id="GO:0016491">
    <property type="term" value="F:oxidoreductase activity"/>
    <property type="evidence" value="ECO:0007669"/>
    <property type="project" value="UniProtKB-KW"/>
</dbReference>
<dbReference type="InParanoid" id="A0A401GL71"/>